<dbReference type="RefSeq" id="WP_112583814.1">
    <property type="nucleotide sequence ID" value="NZ_PYAA01000013.1"/>
</dbReference>
<evidence type="ECO:0000313" key="2">
    <source>
        <dbReference type="EMBL" id="RAO02163.1"/>
    </source>
</evidence>
<feature type="compositionally biased region" description="Basic residues" evidence="1">
    <location>
        <begin position="55"/>
        <end position="64"/>
    </location>
</feature>
<proteinExistence type="predicted"/>
<evidence type="ECO:0000313" key="3">
    <source>
        <dbReference type="Proteomes" id="UP000248966"/>
    </source>
</evidence>
<dbReference type="EMBL" id="PYAA01000013">
    <property type="protein sequence ID" value="RAO02163.1"/>
    <property type="molecule type" value="Genomic_DNA"/>
</dbReference>
<organism evidence="2 3">
    <name type="scientific">Micromonospora noduli</name>
    <dbReference type="NCBI Taxonomy" id="709876"/>
    <lineage>
        <taxon>Bacteria</taxon>
        <taxon>Bacillati</taxon>
        <taxon>Actinomycetota</taxon>
        <taxon>Actinomycetes</taxon>
        <taxon>Micromonosporales</taxon>
        <taxon>Micromonosporaceae</taxon>
        <taxon>Micromonospora</taxon>
    </lineage>
</organism>
<name>A0A328NAJ2_9ACTN</name>
<feature type="region of interest" description="Disordered" evidence="1">
    <location>
        <begin position="1"/>
        <end position="64"/>
    </location>
</feature>
<accession>A0A328NAJ2</accession>
<dbReference type="AlphaFoldDB" id="A0A328NAJ2"/>
<gene>
    <name evidence="2" type="ORF">LAH08_02389</name>
</gene>
<reference evidence="2 3" key="1">
    <citation type="submission" date="2018-03" db="EMBL/GenBank/DDBJ databases">
        <title>Defining the species Micromonospora saelicesensis and Micromonospora noduli under the framework of genomics.</title>
        <authorList>
            <person name="Riesco R."/>
            <person name="Trujillo M.E."/>
        </authorList>
    </citation>
    <scope>NUCLEOTIDE SEQUENCE [LARGE SCALE GENOMIC DNA]</scope>
    <source>
        <strain evidence="2 3">LAH08</strain>
    </source>
</reference>
<comment type="caution">
    <text evidence="2">The sequence shown here is derived from an EMBL/GenBank/DDBJ whole genome shotgun (WGS) entry which is preliminary data.</text>
</comment>
<feature type="compositionally biased region" description="Basic and acidic residues" evidence="1">
    <location>
        <begin position="19"/>
        <end position="32"/>
    </location>
</feature>
<sequence>MANTVSRPHASDHGNGPFRHVDIGQHPNHEHVPVQNNLGATAISGAQYGQPNPHPHGHNRQYGG</sequence>
<evidence type="ECO:0000256" key="1">
    <source>
        <dbReference type="SAM" id="MobiDB-lite"/>
    </source>
</evidence>
<protein>
    <submittedName>
        <fullName evidence="2">Uncharacterized protein</fullName>
    </submittedName>
</protein>
<dbReference type="Proteomes" id="UP000248966">
    <property type="component" value="Unassembled WGS sequence"/>
</dbReference>